<proteinExistence type="predicted"/>
<gene>
    <name evidence="1" type="ORF">T05_6601</name>
</gene>
<accession>A0A0V0TFD3</accession>
<evidence type="ECO:0000313" key="2">
    <source>
        <dbReference type="Proteomes" id="UP000055048"/>
    </source>
</evidence>
<protein>
    <submittedName>
        <fullName evidence="1">Retrovirus-related Pol polyprotein from transposon TNT 1-94</fullName>
    </submittedName>
</protein>
<dbReference type="PANTHER" id="PTHR11439">
    <property type="entry name" value="GAG-POL-RELATED RETROTRANSPOSON"/>
    <property type="match status" value="1"/>
</dbReference>
<name>A0A0V0TFD3_9BILA</name>
<comment type="caution">
    <text evidence="1">The sequence shown here is derived from an EMBL/GenBank/DDBJ whole genome shotgun (WGS) entry which is preliminary data.</text>
</comment>
<organism evidence="1 2">
    <name type="scientific">Trichinella murrelli</name>
    <dbReference type="NCBI Taxonomy" id="144512"/>
    <lineage>
        <taxon>Eukaryota</taxon>
        <taxon>Metazoa</taxon>
        <taxon>Ecdysozoa</taxon>
        <taxon>Nematoda</taxon>
        <taxon>Enoplea</taxon>
        <taxon>Dorylaimia</taxon>
        <taxon>Trichinellida</taxon>
        <taxon>Trichinellidae</taxon>
        <taxon>Trichinella</taxon>
    </lineage>
</organism>
<dbReference type="EMBL" id="JYDJ01000298">
    <property type="protein sequence ID" value="KRX37707.1"/>
    <property type="molecule type" value="Genomic_DNA"/>
</dbReference>
<sequence>MSDCKGVKTHVQPNQVLSNAMMLRSDGETKRMHTVPYREAVGCLVYLSQSCEPDICQAVGIVCRFSDNPGKAHWTAVKRIF</sequence>
<keyword evidence="2" id="KW-1185">Reference proteome</keyword>
<dbReference type="Proteomes" id="UP000055048">
    <property type="component" value="Unassembled WGS sequence"/>
</dbReference>
<reference evidence="1 2" key="1">
    <citation type="submission" date="2015-01" db="EMBL/GenBank/DDBJ databases">
        <title>Evolution of Trichinella species and genotypes.</title>
        <authorList>
            <person name="Korhonen P.K."/>
            <person name="Edoardo P."/>
            <person name="Giuseppe L.R."/>
            <person name="Gasser R.B."/>
        </authorList>
    </citation>
    <scope>NUCLEOTIDE SEQUENCE [LARGE SCALE GENOMIC DNA]</scope>
    <source>
        <strain evidence="1">ISS417</strain>
    </source>
</reference>
<dbReference type="AlphaFoldDB" id="A0A0V0TFD3"/>
<dbReference type="STRING" id="144512.A0A0V0TFD3"/>
<evidence type="ECO:0000313" key="1">
    <source>
        <dbReference type="EMBL" id="KRX37707.1"/>
    </source>
</evidence>